<dbReference type="EMBL" id="MFEK01000016">
    <property type="protein sequence ID" value="OGE77866.1"/>
    <property type="molecule type" value="Genomic_DNA"/>
</dbReference>
<dbReference type="InterPro" id="IPR036583">
    <property type="entry name" value="23S_rRNA_IVS_sf"/>
</dbReference>
<name>A0A1F5NJI8_9BACT</name>
<gene>
    <name evidence="1" type="ORF">A2751_02370</name>
</gene>
<dbReference type="Pfam" id="PF05635">
    <property type="entry name" value="23S_rRNA_IVP"/>
    <property type="match status" value="1"/>
</dbReference>
<sequence>MIQRKPEGYKDLLAYRKTADVQEMTLELTNLFPRAKNMLNLKDQMDRSGRSGTKNIIEGWKRNTTNEYFTFLGFSIGALEELKDDYADIAKGLYRKLMRIKRLWNPKGEMGETGTMGQQTTNQTQQPILSPASVLPLNPFPPFTPIQLESLRFYPLDTSLPPIVQLYLKCKEVLMLLNKLQKSLDLKMDQEMTKPSGERSRTRIQQFKIENHAVEKEITNLGLVRPASGQFISKAEFDSRTASGEKLELFNG</sequence>
<proteinExistence type="predicted"/>
<dbReference type="Gene3D" id="1.20.1440.60">
    <property type="entry name" value="23S rRNA-intervening sequence"/>
    <property type="match status" value="1"/>
</dbReference>
<protein>
    <recommendedName>
        <fullName evidence="3">Four helix bundle protein</fullName>
    </recommendedName>
</protein>
<organism evidence="1 2">
    <name type="scientific">Candidatus Doudnabacteria bacterium RIFCSPHIGHO2_01_FULL_46_14</name>
    <dbReference type="NCBI Taxonomy" id="1817824"/>
    <lineage>
        <taxon>Bacteria</taxon>
        <taxon>Candidatus Doudnaibacteriota</taxon>
    </lineage>
</organism>
<dbReference type="InterPro" id="IPR012657">
    <property type="entry name" value="23S_rRNA-intervening_sequence"/>
</dbReference>
<dbReference type="STRING" id="1817824.A2751_02370"/>
<dbReference type="AlphaFoldDB" id="A0A1F5NJI8"/>
<dbReference type="NCBIfam" id="TIGR02436">
    <property type="entry name" value="four helix bundle protein"/>
    <property type="match status" value="1"/>
</dbReference>
<dbReference type="Proteomes" id="UP000176864">
    <property type="component" value="Unassembled WGS sequence"/>
</dbReference>
<dbReference type="SUPFAM" id="SSF158446">
    <property type="entry name" value="IVS-encoded protein-like"/>
    <property type="match status" value="1"/>
</dbReference>
<reference evidence="1 2" key="1">
    <citation type="journal article" date="2016" name="Nat. Commun.">
        <title>Thousands of microbial genomes shed light on interconnected biogeochemical processes in an aquifer system.</title>
        <authorList>
            <person name="Anantharaman K."/>
            <person name="Brown C.T."/>
            <person name="Hug L.A."/>
            <person name="Sharon I."/>
            <person name="Castelle C.J."/>
            <person name="Probst A.J."/>
            <person name="Thomas B.C."/>
            <person name="Singh A."/>
            <person name="Wilkins M.J."/>
            <person name="Karaoz U."/>
            <person name="Brodie E.L."/>
            <person name="Williams K.H."/>
            <person name="Hubbard S.S."/>
            <person name="Banfield J.F."/>
        </authorList>
    </citation>
    <scope>NUCLEOTIDE SEQUENCE [LARGE SCALE GENOMIC DNA]</scope>
</reference>
<comment type="caution">
    <text evidence="1">The sequence shown here is derived from an EMBL/GenBank/DDBJ whole genome shotgun (WGS) entry which is preliminary data.</text>
</comment>
<evidence type="ECO:0000313" key="1">
    <source>
        <dbReference type="EMBL" id="OGE77866.1"/>
    </source>
</evidence>
<evidence type="ECO:0000313" key="2">
    <source>
        <dbReference type="Proteomes" id="UP000176864"/>
    </source>
</evidence>
<evidence type="ECO:0008006" key="3">
    <source>
        <dbReference type="Google" id="ProtNLM"/>
    </source>
</evidence>
<accession>A0A1F5NJI8</accession>